<comment type="caution">
    <text evidence="1">The sequence shown here is derived from an EMBL/GenBank/DDBJ whole genome shotgun (WGS) entry which is preliminary data.</text>
</comment>
<dbReference type="Proteomes" id="UP000486351">
    <property type="component" value="Unassembled WGS sequence"/>
</dbReference>
<organism evidence="1 2">
    <name type="scientific">Phytophthora fragariae</name>
    <dbReference type="NCBI Taxonomy" id="53985"/>
    <lineage>
        <taxon>Eukaryota</taxon>
        <taxon>Sar</taxon>
        <taxon>Stramenopiles</taxon>
        <taxon>Oomycota</taxon>
        <taxon>Peronosporomycetes</taxon>
        <taxon>Peronosporales</taxon>
        <taxon>Peronosporaceae</taxon>
        <taxon>Phytophthora</taxon>
    </lineage>
</organism>
<evidence type="ECO:0000313" key="1">
    <source>
        <dbReference type="EMBL" id="KAE9266863.1"/>
    </source>
</evidence>
<reference evidence="1 2" key="1">
    <citation type="submission" date="2018-09" db="EMBL/GenBank/DDBJ databases">
        <title>Genomic investigation of the strawberry pathogen Phytophthora fragariae indicates pathogenicity is determined by transcriptional variation in three key races.</title>
        <authorList>
            <person name="Adams T.M."/>
            <person name="Armitage A.D."/>
            <person name="Sobczyk M.K."/>
            <person name="Bates H.J."/>
            <person name="Dunwell J.M."/>
            <person name="Nellist C.F."/>
            <person name="Harrison R.J."/>
        </authorList>
    </citation>
    <scope>NUCLEOTIDE SEQUENCE [LARGE SCALE GENOMIC DNA]</scope>
    <source>
        <strain evidence="1 2">NOV-77</strain>
    </source>
</reference>
<accession>A0A6G0Q2F7</accession>
<dbReference type="EMBL" id="QXFY01007119">
    <property type="protein sequence ID" value="KAE9266863.1"/>
    <property type="molecule type" value="Genomic_DNA"/>
</dbReference>
<proteinExistence type="predicted"/>
<protein>
    <submittedName>
        <fullName evidence="1">Uncharacterized protein</fullName>
    </submittedName>
</protein>
<sequence length="136" mass="15266">MFTAAVAKMKPSDIRVSSSEWEGSVNSNLEQIRGGDLFVEMSNYYEGGNSVRVVSTSQLEAIHSKLRKLLDRVVSIEVGLRILDVFILQHNLKIHRNWSILTCYLRLAHQALAFDDNIGPGLHKRKSIALGRLCTT</sequence>
<gene>
    <name evidence="1" type="ORF">PF008_g31509</name>
</gene>
<dbReference type="AlphaFoldDB" id="A0A6G0Q2F7"/>
<evidence type="ECO:0000313" key="2">
    <source>
        <dbReference type="Proteomes" id="UP000486351"/>
    </source>
</evidence>
<name>A0A6G0Q2F7_9STRA</name>